<dbReference type="GO" id="GO:1990961">
    <property type="term" value="P:xenobiotic detoxification by transmembrane export across the plasma membrane"/>
    <property type="evidence" value="ECO:0007669"/>
    <property type="project" value="UniProtKB-ARBA"/>
</dbReference>
<dbReference type="GO" id="GO:0022857">
    <property type="term" value="F:transmembrane transporter activity"/>
    <property type="evidence" value="ECO:0007669"/>
    <property type="project" value="InterPro"/>
</dbReference>
<name>A0A4R6MWN2_9BURK</name>
<comment type="subcellular location">
    <subcellularLocation>
        <location evidence="1 9">Cell membrane</location>
        <topology evidence="1 9">Multi-pass membrane protein</topology>
    </subcellularLocation>
</comment>
<keyword evidence="4 9" id="KW-0812">Transmembrane</keyword>
<dbReference type="AlphaFoldDB" id="A0A4R6MWN2"/>
<keyword evidence="12" id="KW-1185">Reference proteome</keyword>
<evidence type="ECO:0000256" key="2">
    <source>
        <dbReference type="ARBA" id="ARBA00022448"/>
    </source>
</evidence>
<keyword evidence="3" id="KW-1003">Cell membrane</keyword>
<evidence type="ECO:0000256" key="9">
    <source>
        <dbReference type="RuleBase" id="RU003942"/>
    </source>
</evidence>
<evidence type="ECO:0000256" key="7">
    <source>
        <dbReference type="ARBA" id="ARBA00038151"/>
    </source>
</evidence>
<accession>A0A4R6MWN2</accession>
<dbReference type="OrthoDB" id="9808638at2"/>
<comment type="caution">
    <text evidence="11">The sequence shown here is derived from an EMBL/GenBank/DDBJ whole genome shotgun (WGS) entry which is preliminary data.</text>
</comment>
<dbReference type="Gene3D" id="1.10.3730.20">
    <property type="match status" value="1"/>
</dbReference>
<keyword evidence="5 10" id="KW-1133">Transmembrane helix</keyword>
<sequence>MSWIYLVLAGLLEIGWPVGLKMAQEPQTRWSGIAIAVAFMAGSGFFLWLAQRHIPMGTAYAVWTGIGAAGTFLVGVLVYGDPGTLMRYIGVLLIVAGVATLKLAH</sequence>
<feature type="transmembrane region" description="Helical" evidence="10">
    <location>
        <begin position="85"/>
        <end position="104"/>
    </location>
</feature>
<evidence type="ECO:0000256" key="6">
    <source>
        <dbReference type="ARBA" id="ARBA00023136"/>
    </source>
</evidence>
<dbReference type="InterPro" id="IPR037185">
    <property type="entry name" value="EmrE-like"/>
</dbReference>
<organism evidence="11 12">
    <name type="scientific">Roseateles asaccharophilus</name>
    <dbReference type="NCBI Taxonomy" id="582607"/>
    <lineage>
        <taxon>Bacteria</taxon>
        <taxon>Pseudomonadati</taxon>
        <taxon>Pseudomonadota</taxon>
        <taxon>Betaproteobacteria</taxon>
        <taxon>Burkholderiales</taxon>
        <taxon>Sphaerotilaceae</taxon>
        <taxon>Roseateles</taxon>
    </lineage>
</organism>
<gene>
    <name evidence="11" type="ORF">DFR39_10896</name>
</gene>
<dbReference type="FunFam" id="1.10.3730.20:FF:000001">
    <property type="entry name" value="Quaternary ammonium compound resistance transporter SugE"/>
    <property type="match status" value="1"/>
</dbReference>
<reference evidence="11 12" key="1">
    <citation type="submission" date="2019-03" db="EMBL/GenBank/DDBJ databases">
        <title>Genomic Encyclopedia of Type Strains, Phase IV (KMG-IV): sequencing the most valuable type-strain genomes for metagenomic binning, comparative biology and taxonomic classification.</title>
        <authorList>
            <person name="Goeker M."/>
        </authorList>
    </citation>
    <scope>NUCLEOTIDE SEQUENCE [LARGE SCALE GENOMIC DNA]</scope>
    <source>
        <strain evidence="11 12">DSM 25082</strain>
    </source>
</reference>
<keyword evidence="2" id="KW-0813">Transport</keyword>
<keyword evidence="6 10" id="KW-0472">Membrane</keyword>
<evidence type="ECO:0000256" key="5">
    <source>
        <dbReference type="ARBA" id="ARBA00022989"/>
    </source>
</evidence>
<dbReference type="RefSeq" id="WP_133604762.1">
    <property type="nucleotide sequence ID" value="NZ_JAUFPJ010000009.1"/>
</dbReference>
<dbReference type="GO" id="GO:0005886">
    <property type="term" value="C:plasma membrane"/>
    <property type="evidence" value="ECO:0007669"/>
    <property type="project" value="UniProtKB-SubCell"/>
</dbReference>
<dbReference type="SUPFAM" id="SSF103481">
    <property type="entry name" value="Multidrug resistance efflux transporter EmrE"/>
    <property type="match status" value="1"/>
</dbReference>
<evidence type="ECO:0000256" key="8">
    <source>
        <dbReference type="ARBA" id="ARBA00039168"/>
    </source>
</evidence>
<dbReference type="Pfam" id="PF00893">
    <property type="entry name" value="Multi_Drug_Res"/>
    <property type="match status" value="1"/>
</dbReference>
<dbReference type="EMBL" id="SNXE01000008">
    <property type="protein sequence ID" value="TDP06628.1"/>
    <property type="molecule type" value="Genomic_DNA"/>
</dbReference>
<comment type="similarity">
    <text evidence="7">Belongs to the drug/metabolite transporter (DMT) superfamily. Small multidrug resistance (SMR) (TC 2.A.7.1) family. Gdx/SugE subfamily.</text>
</comment>
<feature type="transmembrane region" description="Helical" evidence="10">
    <location>
        <begin position="57"/>
        <end position="79"/>
    </location>
</feature>
<evidence type="ECO:0000313" key="12">
    <source>
        <dbReference type="Proteomes" id="UP000295357"/>
    </source>
</evidence>
<feature type="transmembrane region" description="Helical" evidence="10">
    <location>
        <begin position="30"/>
        <end position="50"/>
    </location>
</feature>
<dbReference type="InterPro" id="IPR045324">
    <property type="entry name" value="Small_multidrug_res"/>
</dbReference>
<evidence type="ECO:0000256" key="3">
    <source>
        <dbReference type="ARBA" id="ARBA00022475"/>
    </source>
</evidence>
<dbReference type="PANTHER" id="PTHR30561:SF0">
    <property type="entry name" value="GUANIDINIUM EXPORTER"/>
    <property type="match status" value="1"/>
</dbReference>
<dbReference type="InterPro" id="IPR000390">
    <property type="entry name" value="Small_drug/metabolite_transptr"/>
</dbReference>
<evidence type="ECO:0000256" key="10">
    <source>
        <dbReference type="SAM" id="Phobius"/>
    </source>
</evidence>
<protein>
    <recommendedName>
        <fullName evidence="8">Guanidinium exporter</fullName>
    </recommendedName>
</protein>
<evidence type="ECO:0000256" key="1">
    <source>
        <dbReference type="ARBA" id="ARBA00004651"/>
    </source>
</evidence>
<evidence type="ECO:0000313" key="11">
    <source>
        <dbReference type="EMBL" id="TDP06628.1"/>
    </source>
</evidence>
<proteinExistence type="inferred from homology"/>
<dbReference type="PANTHER" id="PTHR30561">
    <property type="entry name" value="SMR FAMILY PROTON-DEPENDENT DRUG EFFLUX TRANSPORTER SUGE"/>
    <property type="match status" value="1"/>
</dbReference>
<dbReference type="Proteomes" id="UP000295357">
    <property type="component" value="Unassembled WGS sequence"/>
</dbReference>
<evidence type="ECO:0000256" key="4">
    <source>
        <dbReference type="ARBA" id="ARBA00022692"/>
    </source>
</evidence>